<sequence length="135" mass="14278">MVKRFGALPAEVRTCTLVSFVVMLGFGVIGPPLPLFATESGAGNAAVGAAISAFAVVRCATAGVNSRFTQRFGQRRVIEWSLWMQGTAVIAARLAPDFTLLVALRAIGGTGRSAFAIAAWHRCCGWRRPTRAATP</sequence>
<evidence type="ECO:0000256" key="5">
    <source>
        <dbReference type="SAM" id="Phobius"/>
    </source>
</evidence>
<dbReference type="PROSITE" id="PS50850">
    <property type="entry name" value="MFS"/>
    <property type="match status" value="1"/>
</dbReference>
<dbReference type="InterPro" id="IPR020846">
    <property type="entry name" value="MFS_dom"/>
</dbReference>
<dbReference type="InterPro" id="IPR011701">
    <property type="entry name" value="MFS"/>
</dbReference>
<dbReference type="Gene3D" id="1.20.1250.20">
    <property type="entry name" value="MFS general substrate transporter like domains"/>
    <property type="match status" value="1"/>
</dbReference>
<evidence type="ECO:0000256" key="2">
    <source>
        <dbReference type="ARBA" id="ARBA00022692"/>
    </source>
</evidence>
<feature type="domain" description="Major facilitator superfamily (MFS) profile" evidence="6">
    <location>
        <begin position="11"/>
        <end position="135"/>
    </location>
</feature>
<keyword evidence="4 5" id="KW-0472">Membrane</keyword>
<proteinExistence type="predicted"/>
<evidence type="ECO:0000259" key="6">
    <source>
        <dbReference type="PROSITE" id="PS50850"/>
    </source>
</evidence>
<keyword evidence="2 5" id="KW-0812">Transmembrane</keyword>
<evidence type="ECO:0000313" key="8">
    <source>
        <dbReference type="Proteomes" id="UP001458415"/>
    </source>
</evidence>
<dbReference type="InterPro" id="IPR036259">
    <property type="entry name" value="MFS_trans_sf"/>
</dbReference>
<feature type="transmembrane region" description="Helical" evidence="5">
    <location>
        <begin position="45"/>
        <end position="66"/>
    </location>
</feature>
<dbReference type="EMBL" id="JBEPCU010000485">
    <property type="protein sequence ID" value="MER6980089.1"/>
    <property type="molecule type" value="Genomic_DNA"/>
</dbReference>
<organism evidence="7 8">
    <name type="scientific">Streptomyces carpinensis</name>
    <dbReference type="NCBI Taxonomy" id="66369"/>
    <lineage>
        <taxon>Bacteria</taxon>
        <taxon>Bacillati</taxon>
        <taxon>Actinomycetota</taxon>
        <taxon>Actinomycetes</taxon>
        <taxon>Kitasatosporales</taxon>
        <taxon>Streptomycetaceae</taxon>
        <taxon>Streptomyces</taxon>
    </lineage>
</organism>
<keyword evidence="3 5" id="KW-1133">Transmembrane helix</keyword>
<reference evidence="7 8" key="1">
    <citation type="submission" date="2024-06" db="EMBL/GenBank/DDBJ databases">
        <title>The Natural Products Discovery Center: Release of the First 8490 Sequenced Strains for Exploring Actinobacteria Biosynthetic Diversity.</title>
        <authorList>
            <person name="Kalkreuter E."/>
            <person name="Kautsar S.A."/>
            <person name="Yang D."/>
            <person name="Bader C.D."/>
            <person name="Teijaro C.N."/>
            <person name="Fluegel L."/>
            <person name="Davis C.M."/>
            <person name="Simpson J.R."/>
            <person name="Lauterbach L."/>
            <person name="Steele A.D."/>
            <person name="Gui C."/>
            <person name="Meng S."/>
            <person name="Li G."/>
            <person name="Viehrig K."/>
            <person name="Ye F."/>
            <person name="Su P."/>
            <person name="Kiefer A.F."/>
            <person name="Nichols A."/>
            <person name="Cepeda A.J."/>
            <person name="Yan W."/>
            <person name="Fan B."/>
            <person name="Jiang Y."/>
            <person name="Adhikari A."/>
            <person name="Zheng C.-J."/>
            <person name="Schuster L."/>
            <person name="Cowan T.M."/>
            <person name="Smanski M.J."/>
            <person name="Chevrette M.G."/>
            <person name="De Carvalho L.P.S."/>
            <person name="Shen B."/>
        </authorList>
    </citation>
    <scope>NUCLEOTIDE SEQUENCE [LARGE SCALE GENOMIC DNA]</scope>
    <source>
        <strain evidence="7 8">NPDC000634</strain>
    </source>
</reference>
<dbReference type="Proteomes" id="UP001458415">
    <property type="component" value="Unassembled WGS sequence"/>
</dbReference>
<accession>A0ABV1W7C8</accession>
<comment type="caution">
    <text evidence="7">The sequence shown here is derived from an EMBL/GenBank/DDBJ whole genome shotgun (WGS) entry which is preliminary data.</text>
</comment>
<keyword evidence="8" id="KW-1185">Reference proteome</keyword>
<comment type="subcellular location">
    <subcellularLocation>
        <location evidence="1">Cell membrane</location>
        <topology evidence="1">Multi-pass membrane protein</topology>
    </subcellularLocation>
</comment>
<dbReference type="SUPFAM" id="SSF103473">
    <property type="entry name" value="MFS general substrate transporter"/>
    <property type="match status" value="1"/>
</dbReference>
<evidence type="ECO:0000256" key="4">
    <source>
        <dbReference type="ARBA" id="ARBA00023136"/>
    </source>
</evidence>
<feature type="transmembrane region" description="Helical" evidence="5">
    <location>
        <begin position="12"/>
        <end position="33"/>
    </location>
</feature>
<name>A0ABV1W7C8_9ACTN</name>
<evidence type="ECO:0000313" key="7">
    <source>
        <dbReference type="EMBL" id="MER6980089.1"/>
    </source>
</evidence>
<protein>
    <submittedName>
        <fullName evidence="7">MFS transporter</fullName>
    </submittedName>
</protein>
<evidence type="ECO:0000256" key="1">
    <source>
        <dbReference type="ARBA" id="ARBA00004651"/>
    </source>
</evidence>
<dbReference type="Pfam" id="PF07690">
    <property type="entry name" value="MFS_1"/>
    <property type="match status" value="1"/>
</dbReference>
<evidence type="ECO:0000256" key="3">
    <source>
        <dbReference type="ARBA" id="ARBA00022989"/>
    </source>
</evidence>
<gene>
    <name evidence="7" type="ORF">ABT317_24725</name>
</gene>